<dbReference type="STRING" id="1365950.SAMN05428963_106218"/>
<evidence type="ECO:0000313" key="3">
    <source>
        <dbReference type="Proteomes" id="UP000190135"/>
    </source>
</evidence>
<dbReference type="SUPFAM" id="SSF56219">
    <property type="entry name" value="DNase I-like"/>
    <property type="match status" value="1"/>
</dbReference>
<dbReference type="InterPro" id="IPR051916">
    <property type="entry name" value="GPI-anchor_lipid_remodeler"/>
</dbReference>
<name>A0A1T4RDC2_9HYPH</name>
<dbReference type="InterPro" id="IPR005135">
    <property type="entry name" value="Endo/exonuclease/phosphatase"/>
</dbReference>
<accession>A0A1T4RDC2</accession>
<dbReference type="Pfam" id="PF03372">
    <property type="entry name" value="Exo_endo_phos"/>
    <property type="match status" value="1"/>
</dbReference>
<feature type="domain" description="Endonuclease/exonuclease/phosphatase" evidence="1">
    <location>
        <begin position="5"/>
        <end position="221"/>
    </location>
</feature>
<keyword evidence="2" id="KW-0378">Hydrolase</keyword>
<dbReference type="RefSeq" id="WP_078708449.1">
    <property type="nucleotide sequence ID" value="NZ_FUXL01000006.1"/>
</dbReference>
<organism evidence="2 3">
    <name type="scientific">Consotaella salsifontis</name>
    <dbReference type="NCBI Taxonomy" id="1365950"/>
    <lineage>
        <taxon>Bacteria</taxon>
        <taxon>Pseudomonadati</taxon>
        <taxon>Pseudomonadota</taxon>
        <taxon>Alphaproteobacteria</taxon>
        <taxon>Hyphomicrobiales</taxon>
        <taxon>Aurantimonadaceae</taxon>
        <taxon>Consotaella</taxon>
    </lineage>
</organism>
<dbReference type="InterPro" id="IPR036691">
    <property type="entry name" value="Endo/exonu/phosph_ase_sf"/>
</dbReference>
<protein>
    <submittedName>
        <fullName evidence="2">Metal-dependent hydrolase, endonuclease/exonuclease/phosphatase family</fullName>
    </submittedName>
</protein>
<dbReference type="EMBL" id="FUXL01000006">
    <property type="protein sequence ID" value="SKA13887.1"/>
    <property type="molecule type" value="Genomic_DNA"/>
</dbReference>
<keyword evidence="2" id="KW-0540">Nuclease</keyword>
<keyword evidence="2" id="KW-0255">Endonuclease</keyword>
<dbReference type="GO" id="GO:0016020">
    <property type="term" value="C:membrane"/>
    <property type="evidence" value="ECO:0007669"/>
    <property type="project" value="GOC"/>
</dbReference>
<gene>
    <name evidence="2" type="ORF">SAMN05428963_106218</name>
</gene>
<evidence type="ECO:0000259" key="1">
    <source>
        <dbReference type="Pfam" id="PF03372"/>
    </source>
</evidence>
<sequence>MIRVASYNIRKSVGTDWRRQPRQILDVLSELDADIIALQEVDRRFGDRVSSLAPQAIAERTAYKALRFGVRPDSLGWHGNTILVRKEMEVLRCEKIVLPALEPRGAALADIRAGDVRVRVVGMHLGLVSLWRRRQARAVLQQLKRLEEPLPTVMMGDLNEWNTEGGCLTHFAEEHHVVAPGPSFHSHLPFASFDRIITSPEIKVQDAGVHLSERARIASDHLPVWAELAFPAEAVAATGSRTAVAAD</sequence>
<reference evidence="2 3" key="1">
    <citation type="submission" date="2017-02" db="EMBL/GenBank/DDBJ databases">
        <authorList>
            <person name="Peterson S.W."/>
        </authorList>
    </citation>
    <scope>NUCLEOTIDE SEQUENCE [LARGE SCALE GENOMIC DNA]</scope>
    <source>
        <strain evidence="2 3">USBA 369</strain>
    </source>
</reference>
<dbReference type="Proteomes" id="UP000190135">
    <property type="component" value="Unassembled WGS sequence"/>
</dbReference>
<dbReference type="GO" id="GO:0004527">
    <property type="term" value="F:exonuclease activity"/>
    <property type="evidence" value="ECO:0007669"/>
    <property type="project" value="UniProtKB-KW"/>
</dbReference>
<dbReference type="PANTHER" id="PTHR14859:SF15">
    <property type="entry name" value="ENDONUCLEASE_EXONUCLEASE_PHOSPHATASE DOMAIN-CONTAINING PROTEIN"/>
    <property type="match status" value="1"/>
</dbReference>
<dbReference type="OrthoDB" id="9813425at2"/>
<dbReference type="Gene3D" id="3.60.10.10">
    <property type="entry name" value="Endonuclease/exonuclease/phosphatase"/>
    <property type="match status" value="1"/>
</dbReference>
<evidence type="ECO:0000313" key="2">
    <source>
        <dbReference type="EMBL" id="SKA13887.1"/>
    </source>
</evidence>
<keyword evidence="3" id="KW-1185">Reference proteome</keyword>
<dbReference type="AlphaFoldDB" id="A0A1T4RDC2"/>
<dbReference type="PANTHER" id="PTHR14859">
    <property type="entry name" value="CALCOFLUOR WHITE HYPERSENSITIVE PROTEIN PRECURSOR"/>
    <property type="match status" value="1"/>
</dbReference>
<proteinExistence type="predicted"/>
<dbReference type="GO" id="GO:0004519">
    <property type="term" value="F:endonuclease activity"/>
    <property type="evidence" value="ECO:0007669"/>
    <property type="project" value="UniProtKB-KW"/>
</dbReference>
<dbReference type="GO" id="GO:0006506">
    <property type="term" value="P:GPI anchor biosynthetic process"/>
    <property type="evidence" value="ECO:0007669"/>
    <property type="project" value="TreeGrafter"/>
</dbReference>
<keyword evidence="2" id="KW-0269">Exonuclease</keyword>